<dbReference type="Proteomes" id="UP000695264">
    <property type="component" value="Unassembled WGS sequence"/>
</dbReference>
<protein>
    <submittedName>
        <fullName evidence="2">Uncharacterized protein</fullName>
    </submittedName>
</protein>
<comment type="caution">
    <text evidence="2">The sequence shown here is derived from an EMBL/GenBank/DDBJ whole genome shotgun (WGS) entry which is preliminary data.</text>
</comment>
<name>A0ABX1C3T0_9ACTN</name>
<accession>A0ABX1C3T0</accession>
<dbReference type="EMBL" id="JAATEN010000023">
    <property type="protein sequence ID" value="NJQ03320.1"/>
    <property type="molecule type" value="Genomic_DNA"/>
</dbReference>
<keyword evidence="3" id="KW-1185">Reference proteome</keyword>
<gene>
    <name evidence="2" type="ORF">HCK00_23015</name>
</gene>
<feature type="compositionally biased region" description="Low complexity" evidence="1">
    <location>
        <begin position="178"/>
        <end position="192"/>
    </location>
</feature>
<evidence type="ECO:0000313" key="3">
    <source>
        <dbReference type="Proteomes" id="UP000695264"/>
    </source>
</evidence>
<organism evidence="2 3">
    <name type="scientific">Streptomyces zingiberis</name>
    <dbReference type="NCBI Taxonomy" id="2053010"/>
    <lineage>
        <taxon>Bacteria</taxon>
        <taxon>Bacillati</taxon>
        <taxon>Actinomycetota</taxon>
        <taxon>Actinomycetes</taxon>
        <taxon>Kitasatosporales</taxon>
        <taxon>Streptomycetaceae</taxon>
        <taxon>Streptomyces</taxon>
    </lineage>
</organism>
<reference evidence="2 3" key="1">
    <citation type="submission" date="2020-03" db="EMBL/GenBank/DDBJ databases">
        <title>WGS of actinomycetes isolated from Thailand.</title>
        <authorList>
            <person name="Thawai C."/>
        </authorList>
    </citation>
    <scope>NUCLEOTIDE SEQUENCE [LARGE SCALE GENOMIC DNA]</scope>
    <source>
        <strain evidence="2 3">PLAI 1-29</strain>
    </source>
</reference>
<proteinExistence type="predicted"/>
<evidence type="ECO:0000256" key="1">
    <source>
        <dbReference type="SAM" id="MobiDB-lite"/>
    </source>
</evidence>
<feature type="region of interest" description="Disordered" evidence="1">
    <location>
        <begin position="166"/>
        <end position="192"/>
    </location>
</feature>
<sequence length="192" mass="21199">MPAPSDSHRALLKQLGRFLRDSQKILDSWDAYSDEHTDLDGWPYDEDAYGRRASLRDAATAEAFESVRDGAHHLLATAQIQLTHLPARTVQSRWVWQLGVLHEALDRLDALHEKWLETRDSLPADARPGTEAFDDALAAHHAEAWSSLDDWATHGHAICDINTTARHAPSPLAPPPTTTAAPGTGHASTVRR</sequence>
<evidence type="ECO:0000313" key="2">
    <source>
        <dbReference type="EMBL" id="NJQ03320.1"/>
    </source>
</evidence>